<dbReference type="Proteomes" id="UP000185639">
    <property type="component" value="Unassembled WGS sequence"/>
</dbReference>
<evidence type="ECO:0000313" key="2">
    <source>
        <dbReference type="EMBL" id="SIS98893.1"/>
    </source>
</evidence>
<dbReference type="InterPro" id="IPR011836">
    <property type="entry name" value="YhdP"/>
</dbReference>
<dbReference type="InterPro" id="IPR025263">
    <property type="entry name" value="YhdP_central"/>
</dbReference>
<proteinExistence type="predicted"/>
<accession>A0A1N7NKF5</accession>
<dbReference type="PANTHER" id="PTHR38690">
    <property type="entry name" value="PROTEASE-RELATED"/>
    <property type="match status" value="1"/>
</dbReference>
<dbReference type="OrthoDB" id="9762238at2"/>
<protein>
    <submittedName>
        <fullName evidence="2">TIGR02099 family protein</fullName>
    </submittedName>
</protein>
<dbReference type="Pfam" id="PF13116">
    <property type="entry name" value="YhdP"/>
    <property type="match status" value="1"/>
</dbReference>
<sequence length="1330" mass="145583">MLRSVWTQLWITLVVATVLLAFYTSLGRQLIPLIETQKPELEALLQQQLGLPVSVGTLQGDWNLLSPVVRLEDIQVGANDEHLSVGRIEAELDISATAFYFSPVFKRILVENVRAPLTENEDGQLFLGEQPLINTSNITDPKTDKADKKATPRWLEWLGYQQAVILSDWEITNARSSGSETLLIRKVLWRNRGEQHALEGDVAWGREEIADVYVGAQLNGPLWPWDDQEGQIYLRADEQQWTRWIPEDLPRELSLPSLRGSMEGWLSIANGDLDSIYVRGEVPELMLDAPAKQLVLTDGQLEISGERSDEDWHLSIRQEFTQNLPLNELRLSSVQLDDERGWHIGIPRADLQDVSNFILDYNLLPERFSRYIENLEPEGLAESVRISLVPEVAETGERGVDIRADLSDISTKAFIGIPAFTGADGHLHLQPQGGVAHIDDPSLSMHLDGVYNPTWELTDASASFYWDIQPELFNLRLVDLDAGLRDARVHGDLAIRLPRRDTDVESHFALILGIDKADIRLQEDLVPDMLDPSINEWLDDSLRGGTASQVGFVLNGVIGGDIPDNGLTTQLYLEADNATIDYLDGWPSVAGVKGRVFLDSPDLDAWIDEGRTLGGQLSPGARVKLRDTRAGTELSLNGHIEGDSSEALLYLQETPLADLIDRSLDDWLATGAAATDLSLSMILGDEDATPDVELRSVLQNTGITLTSADLKFSDLNGALTFDTDTGLFADKLSGRTFGGEFTLDINSVATGDSYRIDGDASGSADWQSFKQWADLFLLDPVKGQLSYRASLGIDPAEDNPFNLLIESDLQGTEISLPAPMGKVPEDKRRLTALVTPGETIDVSVNYDDLLSTSVRLDDAGVSTGEVVLGGGEARIDDSPGIDITGRVPGTVNVSDWWDVWDRMMLLVDKADARAQAQGLPTELPENTLGNTNPVSSVELTIDSLDAWDIPIGATRVSGGQEFGEWTIQLANEVARGTVVIREDDNDPLVLLMDFVHVPEPQEPAPEQTIASAAAETSATASQNTDPMSEFIPADVSAMDITIQELYYGTRNFGRWQATTRPIPSGLSLQVLDSDMKGIKLQGTLDWVLREGQHATRMTEFDVSASKVADIQRAFRLQPVVEGDKLTGKFSLDWIGSPAGFDTETLNGKANFRITNGRVNAEGAAALKAFGALNFNSIFRRLRLDFSDLVGSGMAFDTMKGAATIEQGVLTLSEPITVDGPGGKFLTSGMTDLNTTELNMKLAVTFPVTNTLPLVAVLAGFAPPVAASIYVTERLIGDELERFTSASYTISGTWQEPDVKLNKAFDNDVEGKKSRGFMDRVLSIFGLGGDD</sequence>
<dbReference type="PANTHER" id="PTHR38690:SF1">
    <property type="entry name" value="PROTEASE"/>
    <property type="match status" value="1"/>
</dbReference>
<gene>
    <name evidence="2" type="ORF">SAMN05421686_10789</name>
</gene>
<name>A0A1N7NKF5_9GAMM</name>
<dbReference type="NCBIfam" id="TIGR02099">
    <property type="entry name" value="YhdP family protein"/>
    <property type="match status" value="1"/>
</dbReference>
<organism evidence="2 3">
    <name type="scientific">Thalassolituus maritimus</name>
    <dbReference type="NCBI Taxonomy" id="484498"/>
    <lineage>
        <taxon>Bacteria</taxon>
        <taxon>Pseudomonadati</taxon>
        <taxon>Pseudomonadota</taxon>
        <taxon>Gammaproteobacteria</taxon>
        <taxon>Oceanospirillales</taxon>
        <taxon>Oceanospirillaceae</taxon>
        <taxon>Thalassolituus</taxon>
    </lineage>
</organism>
<reference evidence="3" key="1">
    <citation type="submission" date="2017-01" db="EMBL/GenBank/DDBJ databases">
        <authorList>
            <person name="Varghese N."/>
            <person name="Submissions S."/>
        </authorList>
    </citation>
    <scope>NUCLEOTIDE SEQUENCE [LARGE SCALE GENOMIC DNA]</scope>
    <source>
        <strain evidence="3">DSM 24913</strain>
    </source>
</reference>
<dbReference type="RefSeq" id="WP_076516392.1">
    <property type="nucleotide sequence ID" value="NZ_FTOH01000007.1"/>
</dbReference>
<dbReference type="STRING" id="484498.SAMN05421686_10789"/>
<dbReference type="EMBL" id="FTOH01000007">
    <property type="protein sequence ID" value="SIS98893.1"/>
    <property type="molecule type" value="Genomic_DNA"/>
</dbReference>
<keyword evidence="3" id="KW-1185">Reference proteome</keyword>
<feature type="domain" description="YhdP central" evidence="1">
    <location>
        <begin position="4"/>
        <end position="1298"/>
    </location>
</feature>
<evidence type="ECO:0000313" key="3">
    <source>
        <dbReference type="Proteomes" id="UP000185639"/>
    </source>
</evidence>
<evidence type="ECO:0000259" key="1">
    <source>
        <dbReference type="Pfam" id="PF13116"/>
    </source>
</evidence>